<keyword evidence="2" id="KW-1185">Reference proteome</keyword>
<name>A0A9N9UB05_9HYPO</name>
<proteinExistence type="predicted"/>
<dbReference type="OrthoDB" id="1911848at2759"/>
<comment type="caution">
    <text evidence="1">The sequence shown here is derived from an EMBL/GenBank/DDBJ whole genome shotgun (WGS) entry which is preliminary data.</text>
</comment>
<evidence type="ECO:0000313" key="1">
    <source>
        <dbReference type="EMBL" id="CAG9986605.1"/>
    </source>
</evidence>
<dbReference type="PANTHER" id="PTHR37542">
    <property type="entry name" value="HELO DOMAIN-CONTAINING PROTEIN-RELATED"/>
    <property type="match status" value="1"/>
</dbReference>
<evidence type="ECO:0008006" key="3">
    <source>
        <dbReference type="Google" id="ProtNLM"/>
    </source>
</evidence>
<reference evidence="1 2" key="2">
    <citation type="submission" date="2021-10" db="EMBL/GenBank/DDBJ databases">
        <authorList>
            <person name="Piombo E."/>
        </authorList>
    </citation>
    <scope>NUCLEOTIDE SEQUENCE [LARGE SCALE GENOMIC DNA]</scope>
</reference>
<dbReference type="Gene3D" id="1.20.120.1020">
    <property type="entry name" value="Prion-inhibition and propagation, HeLo domain"/>
    <property type="match status" value="1"/>
</dbReference>
<evidence type="ECO:0000313" key="2">
    <source>
        <dbReference type="Proteomes" id="UP000754883"/>
    </source>
</evidence>
<accession>A0A9N9UB05</accession>
<dbReference type="SUPFAM" id="SSF56112">
    <property type="entry name" value="Protein kinase-like (PK-like)"/>
    <property type="match status" value="1"/>
</dbReference>
<gene>
    <name evidence="1" type="ORF">CBYS24578_00007801</name>
</gene>
<dbReference type="InterPro" id="IPR011009">
    <property type="entry name" value="Kinase-like_dom_sf"/>
</dbReference>
<sequence length="551" mass="63331">MDAGSLAVGTVAAVPGLITSCIQLYGHVQTWKQRRPDLDNYFIKLHFNQERLKVYEELMLGFQNRGRSSLLEDLLHSIQKDLNSLEALLKKHDEKLGNKKKPISYIAADEPQISKLTERLTGNTNILEDLLPDTVKDHVRYRIRNNVLGPADLEALSKFSRVDMDKDNRDLVVEAQIRYLTMSMAKTSQGMNAGDNHFRYRDKIRWLQMPDMSKSQPTWNNNCQLSELDGHDRTFGVLPEGMKDLASRRLLVEWRPEFKRRDQDPINPANRLNQLTYTLREMSEAANPSVQDLSNPVNFRILRCEGWVTSDLNHKRTGLVFTFPKSLGQVPVSLHDRINQTQKRNLPDLNVRLDMARALSRSIANWIAIKWLHRAFRSDNVLLFEPEAYKELYVVGHSYTRPDSGIGDLSTLQDTNSDHMLYRPPPDMTGWWDVKDPLPAEGAIGQTVNPIDRVRRIDAGFDVFALGIVLLELGYWRTVSSLKKEYQRKDSKLKFNQAALLFAADHLGFKTGTRYRDVVVRCLELKDWLSGKSDPEQFMAQVLRDLNSCRV</sequence>
<dbReference type="InterPro" id="IPR038305">
    <property type="entry name" value="HeLo_sf"/>
</dbReference>
<dbReference type="EMBL" id="CABFNO020001405">
    <property type="protein sequence ID" value="CAG9986605.1"/>
    <property type="molecule type" value="Genomic_DNA"/>
</dbReference>
<protein>
    <recommendedName>
        <fullName evidence="3">Protein kinase domain-containing protein</fullName>
    </recommendedName>
</protein>
<dbReference type="PANTHER" id="PTHR37542:SF3">
    <property type="entry name" value="PRION-INHIBITION AND PROPAGATION HELO DOMAIN-CONTAINING PROTEIN"/>
    <property type="match status" value="1"/>
</dbReference>
<reference evidence="2" key="1">
    <citation type="submission" date="2019-06" db="EMBL/GenBank/DDBJ databases">
        <authorList>
            <person name="Broberg M."/>
        </authorList>
    </citation>
    <scope>NUCLEOTIDE SEQUENCE [LARGE SCALE GENOMIC DNA]</scope>
</reference>
<organism evidence="1 2">
    <name type="scientific">Clonostachys byssicola</name>
    <dbReference type="NCBI Taxonomy" id="160290"/>
    <lineage>
        <taxon>Eukaryota</taxon>
        <taxon>Fungi</taxon>
        <taxon>Dikarya</taxon>
        <taxon>Ascomycota</taxon>
        <taxon>Pezizomycotina</taxon>
        <taxon>Sordariomycetes</taxon>
        <taxon>Hypocreomycetidae</taxon>
        <taxon>Hypocreales</taxon>
        <taxon>Bionectriaceae</taxon>
        <taxon>Clonostachys</taxon>
    </lineage>
</organism>
<dbReference type="AlphaFoldDB" id="A0A9N9UB05"/>
<dbReference type="Proteomes" id="UP000754883">
    <property type="component" value="Unassembled WGS sequence"/>
</dbReference>